<dbReference type="Proteomes" id="UP000247465">
    <property type="component" value="Chromosome"/>
</dbReference>
<organism evidence="1 2">
    <name type="scientific">Candidatus Moanibacter tarae</name>
    <dbReference type="NCBI Taxonomy" id="2200854"/>
    <lineage>
        <taxon>Bacteria</taxon>
        <taxon>Pseudomonadati</taxon>
        <taxon>Verrucomicrobiota</taxon>
        <taxon>Opitutia</taxon>
        <taxon>Puniceicoccales</taxon>
        <taxon>Puniceicoccales incertae sedis</taxon>
        <taxon>Candidatus Moanibacter</taxon>
    </lineage>
</organism>
<protein>
    <submittedName>
        <fullName evidence="1">Uncharacterized protein</fullName>
    </submittedName>
</protein>
<dbReference type="AlphaFoldDB" id="A0A2Z4AHE5"/>
<gene>
    <name evidence="1" type="ORF">DF168_00847</name>
</gene>
<reference evidence="1 2" key="1">
    <citation type="submission" date="2018-06" db="EMBL/GenBank/DDBJ databases">
        <title>Draft Genome Sequence of a Novel Marine Bacterium Related to the Verrucomicrobia.</title>
        <authorList>
            <person name="Vosseberg J."/>
            <person name="Martijn J."/>
            <person name="Ettema T.J.G."/>
        </authorList>
    </citation>
    <scope>NUCLEOTIDE SEQUENCE [LARGE SCALE GENOMIC DNA]</scope>
    <source>
        <strain evidence="1">TARA_B100001123</strain>
    </source>
</reference>
<accession>A0A2Z4AHE5</accession>
<evidence type="ECO:0000313" key="2">
    <source>
        <dbReference type="Proteomes" id="UP000247465"/>
    </source>
</evidence>
<sequence>MGNLHLWFLLKKRSRALARLLIPACAGETKLLYLPLLGKSGCLLKGICLPIYGMASTSQI</sequence>
<evidence type="ECO:0000313" key="1">
    <source>
        <dbReference type="EMBL" id="AWT59654.1"/>
    </source>
</evidence>
<dbReference type="EMBL" id="CP029803">
    <property type="protein sequence ID" value="AWT59654.1"/>
    <property type="molecule type" value="Genomic_DNA"/>
</dbReference>
<name>A0A2Z4AHE5_9BACT</name>
<proteinExistence type="predicted"/>
<dbReference type="KEGG" id="mtar:DF168_00847"/>